<dbReference type="Proteomes" id="UP000094067">
    <property type="component" value="Unassembled WGS sequence"/>
</dbReference>
<accession>A0A1E3A0R3</accession>
<gene>
    <name evidence="1" type="ORF">BEI61_05492</name>
</gene>
<organism evidence="1 2">
    <name type="scientific">Eisenbergiella tayi</name>
    <dbReference type="NCBI Taxonomy" id="1432052"/>
    <lineage>
        <taxon>Bacteria</taxon>
        <taxon>Bacillati</taxon>
        <taxon>Bacillota</taxon>
        <taxon>Clostridia</taxon>
        <taxon>Lachnospirales</taxon>
        <taxon>Lachnospiraceae</taxon>
        <taxon>Eisenbergiella</taxon>
    </lineage>
</organism>
<dbReference type="EMBL" id="MCGH01000004">
    <property type="protein sequence ID" value="ODM02330.1"/>
    <property type="molecule type" value="Genomic_DNA"/>
</dbReference>
<dbReference type="RefSeq" id="WP_069154876.1">
    <property type="nucleotide sequence ID" value="NZ_MCGH01000004.1"/>
</dbReference>
<evidence type="ECO:0000313" key="2">
    <source>
        <dbReference type="Proteomes" id="UP000094067"/>
    </source>
</evidence>
<protein>
    <submittedName>
        <fullName evidence="1">Uncharacterized protein</fullName>
    </submittedName>
</protein>
<evidence type="ECO:0000313" key="1">
    <source>
        <dbReference type="EMBL" id="ODM02330.1"/>
    </source>
</evidence>
<dbReference type="AlphaFoldDB" id="A0A1E3A0R3"/>
<name>A0A1E3A0R3_9FIRM</name>
<comment type="caution">
    <text evidence="1">The sequence shown here is derived from an EMBL/GenBank/DDBJ whole genome shotgun (WGS) entry which is preliminary data.</text>
</comment>
<reference evidence="1 2" key="1">
    <citation type="submission" date="2016-07" db="EMBL/GenBank/DDBJ databases">
        <title>Characterization of isolates of Eisenbergiella tayi derived from blood cultures, using whole genome sequencing.</title>
        <authorList>
            <person name="Burdz T."/>
            <person name="Wiebe D."/>
            <person name="Huynh C."/>
            <person name="Bernard K."/>
        </authorList>
    </citation>
    <scope>NUCLEOTIDE SEQUENCE [LARGE SCALE GENOMIC DNA]</scope>
    <source>
        <strain evidence="1 2">NML 110608</strain>
    </source>
</reference>
<proteinExistence type="predicted"/>
<sequence length="120" mass="14155">MAYLFSIVELAAESGEAARFFANDRPQDAYDMMFLEEAKDFFSKIVQDQRVRVSIHTYEYCTGADIPAGDLEYLSRNFEKLERAERLRDLGEQNITMNWAHLFDDDITWMFKEHEPDNEL</sequence>